<protein>
    <submittedName>
        <fullName evidence="1">Uncharacterized protein</fullName>
    </submittedName>
</protein>
<organism evidence="1">
    <name type="scientific">Oryza barthii</name>
    <dbReference type="NCBI Taxonomy" id="65489"/>
    <lineage>
        <taxon>Eukaryota</taxon>
        <taxon>Viridiplantae</taxon>
        <taxon>Streptophyta</taxon>
        <taxon>Embryophyta</taxon>
        <taxon>Tracheophyta</taxon>
        <taxon>Spermatophyta</taxon>
        <taxon>Magnoliopsida</taxon>
        <taxon>Liliopsida</taxon>
        <taxon>Poales</taxon>
        <taxon>Poaceae</taxon>
        <taxon>BOP clade</taxon>
        <taxon>Oryzoideae</taxon>
        <taxon>Oryzeae</taxon>
        <taxon>Oryzinae</taxon>
        <taxon>Oryza</taxon>
    </lineage>
</organism>
<reference evidence="1" key="1">
    <citation type="journal article" date="2009" name="Rice">
        <title>De Novo Next Generation Sequencing of Plant Genomes.</title>
        <authorList>
            <person name="Rounsley S."/>
            <person name="Marri P.R."/>
            <person name="Yu Y."/>
            <person name="He R."/>
            <person name="Sisneros N."/>
            <person name="Goicoechea J.L."/>
            <person name="Lee S.J."/>
            <person name="Angelova A."/>
            <person name="Kudrna D."/>
            <person name="Luo M."/>
            <person name="Affourtit J."/>
            <person name="Desany B."/>
            <person name="Knight J."/>
            <person name="Niazi F."/>
            <person name="Egholm M."/>
            <person name="Wing R.A."/>
        </authorList>
    </citation>
    <scope>NUCLEOTIDE SEQUENCE [LARGE SCALE GENOMIC DNA]</scope>
    <source>
        <strain evidence="1">cv. IRGC 105608</strain>
    </source>
</reference>
<dbReference type="PaxDb" id="65489-OBART02G08560.1"/>
<evidence type="ECO:0000313" key="1">
    <source>
        <dbReference type="EnsemblPlants" id="OBART02G08560.1"/>
    </source>
</evidence>
<dbReference type="Gramene" id="OBART02G08560.1">
    <property type="protein sequence ID" value="OBART02G08560.1"/>
    <property type="gene ID" value="OBART02G08560"/>
</dbReference>
<reference evidence="1" key="2">
    <citation type="submission" date="2015-03" db="UniProtKB">
        <authorList>
            <consortium name="EnsemblPlants"/>
        </authorList>
    </citation>
    <scope>IDENTIFICATION</scope>
</reference>
<accession>A0A0D3F2E7</accession>
<evidence type="ECO:0000313" key="2">
    <source>
        <dbReference type="Proteomes" id="UP000026960"/>
    </source>
</evidence>
<dbReference type="AlphaFoldDB" id="A0A0D3F2E7"/>
<proteinExistence type="predicted"/>
<sequence length="96" mass="10046">MPPSPGFSFGQNWRGERLVVERRGAGPALRGGGSMKSMEGRRCVKVVGSQVRWFIGAGSGYMGDGDILDVVTTMVASFSEPRLCGVAVGLAAFGHA</sequence>
<dbReference type="HOGENOM" id="CLU_095854_0_1_1"/>
<dbReference type="Proteomes" id="UP000026960">
    <property type="component" value="Chromosome 2"/>
</dbReference>
<dbReference type="EnsemblPlants" id="OBART02G08560.1">
    <property type="protein sequence ID" value="OBART02G08560.1"/>
    <property type="gene ID" value="OBART02G08560"/>
</dbReference>
<keyword evidence="2" id="KW-1185">Reference proteome</keyword>
<name>A0A0D3F2E7_9ORYZ</name>